<accession>A0A395HWM7</accession>
<proteinExistence type="predicted"/>
<dbReference type="Proteomes" id="UP000248961">
    <property type="component" value="Unassembled WGS sequence"/>
</dbReference>
<dbReference type="RefSeq" id="XP_025550979.1">
    <property type="nucleotide sequence ID" value="XM_025698376.1"/>
</dbReference>
<protein>
    <submittedName>
        <fullName evidence="1">Uncharacterized protein</fullName>
    </submittedName>
</protein>
<evidence type="ECO:0000313" key="2">
    <source>
        <dbReference type="Proteomes" id="UP000248961"/>
    </source>
</evidence>
<sequence length="123" mass="14463">MMDGFRSRVTKLTDNRVQVITGFHKRRRVIHTRDDDELHHSTIISDAADEKQYKWLTSIEEFRDAMLRMHEALKVKQPQKIKVTPIDDGLDYSDFEMGSHTKVRGISYYLPSGPRGKTEHPWH</sequence>
<dbReference type="EMBL" id="KZ824286">
    <property type="protein sequence ID" value="RAL11825.1"/>
    <property type="molecule type" value="Genomic_DNA"/>
</dbReference>
<dbReference type="STRING" id="1450537.A0A395HWM7"/>
<dbReference type="VEuPathDB" id="FungiDB:BO97DRAFT_443547"/>
<evidence type="ECO:0000313" key="1">
    <source>
        <dbReference type="EMBL" id="RAL11825.1"/>
    </source>
</evidence>
<dbReference type="GeneID" id="37202665"/>
<organism evidence="1 2">
    <name type="scientific">Aspergillus homomorphus (strain CBS 101889)</name>
    <dbReference type="NCBI Taxonomy" id="1450537"/>
    <lineage>
        <taxon>Eukaryota</taxon>
        <taxon>Fungi</taxon>
        <taxon>Dikarya</taxon>
        <taxon>Ascomycota</taxon>
        <taxon>Pezizomycotina</taxon>
        <taxon>Eurotiomycetes</taxon>
        <taxon>Eurotiomycetidae</taxon>
        <taxon>Eurotiales</taxon>
        <taxon>Aspergillaceae</taxon>
        <taxon>Aspergillus</taxon>
        <taxon>Aspergillus subgen. Circumdati</taxon>
    </lineage>
</organism>
<name>A0A395HWM7_ASPHC</name>
<dbReference type="OrthoDB" id="5386278at2759"/>
<keyword evidence="2" id="KW-1185">Reference proteome</keyword>
<reference evidence="1 2" key="1">
    <citation type="submission" date="2018-02" db="EMBL/GenBank/DDBJ databases">
        <title>The genomes of Aspergillus section Nigri reveals drivers in fungal speciation.</title>
        <authorList>
            <consortium name="DOE Joint Genome Institute"/>
            <person name="Vesth T.C."/>
            <person name="Nybo J."/>
            <person name="Theobald S."/>
            <person name="Brandl J."/>
            <person name="Frisvad J.C."/>
            <person name="Nielsen K.F."/>
            <person name="Lyhne E.K."/>
            <person name="Kogle M.E."/>
            <person name="Kuo A."/>
            <person name="Riley R."/>
            <person name="Clum A."/>
            <person name="Nolan M."/>
            <person name="Lipzen A."/>
            <person name="Salamov A."/>
            <person name="Henrissat B."/>
            <person name="Wiebenga A."/>
            <person name="De vries R.P."/>
            <person name="Grigoriev I.V."/>
            <person name="Mortensen U.H."/>
            <person name="Andersen M.R."/>
            <person name="Baker S.E."/>
        </authorList>
    </citation>
    <scope>NUCLEOTIDE SEQUENCE [LARGE SCALE GENOMIC DNA]</scope>
    <source>
        <strain evidence="1 2">CBS 101889</strain>
    </source>
</reference>
<dbReference type="AlphaFoldDB" id="A0A395HWM7"/>
<gene>
    <name evidence="1" type="ORF">BO97DRAFT_443547</name>
</gene>